<keyword evidence="4 10" id="KW-0633">Potassium transport</keyword>
<dbReference type="PANTHER" id="PTHR31064">
    <property type="entry name" value="POTASSIUM TRANSPORT PROTEIN DDB_G0292412-RELATED"/>
    <property type="match status" value="1"/>
</dbReference>
<name>A0A395NV81_TRIAR</name>
<feature type="transmembrane region" description="Helical" evidence="10">
    <location>
        <begin position="89"/>
        <end position="113"/>
    </location>
</feature>
<feature type="transmembrane region" description="Helical" evidence="10">
    <location>
        <begin position="27"/>
        <end position="50"/>
    </location>
</feature>
<evidence type="ECO:0000256" key="7">
    <source>
        <dbReference type="ARBA" id="ARBA00022989"/>
    </source>
</evidence>
<organism evidence="12 13">
    <name type="scientific">Trichoderma arundinaceum</name>
    <dbReference type="NCBI Taxonomy" id="490622"/>
    <lineage>
        <taxon>Eukaryota</taxon>
        <taxon>Fungi</taxon>
        <taxon>Dikarya</taxon>
        <taxon>Ascomycota</taxon>
        <taxon>Pezizomycotina</taxon>
        <taxon>Sordariomycetes</taxon>
        <taxon>Hypocreomycetidae</taxon>
        <taxon>Hypocreales</taxon>
        <taxon>Hypocreaceae</taxon>
        <taxon>Trichoderma</taxon>
    </lineage>
</organism>
<sequence>MFDDTRAFIAAQLKGAKPAFVSKHPHFNFITVHYFWIIFATLLSGVLIYAGGKGELHFIDALMFGSGANTQAGLNPVDVNNLNGFQQSWIYTFALFSNPITLHTCVVFLRLYWFEKRFQHWAKEARARRRTLSRSKSKARNDLSQLESGHGVNGRNITVMPVNGGTQRITNDGIVLDKIPEAEPKPNPHSDASDTTTVSDDLHKSVDLEDDIGPLDQPGQKYTPHTNHNEDAKDSTPSSQPAEQPGYLTTAITFADTVKRSDGVGSDPTKFPQRRPNAEHIAILERQRNQDNEVLRIPGPRETERGLGPRRLEENDQQEDDDRPPMARQATFESQINEPSGIHGRQPTITIAEPGHHKREELKEDAKAVGGTVDSLRFRKPRFLNRSQDKVHEDAEHRQRSRTPHPHPMRTKTMDTIRSVLSRDKAADDMPYLSYTPTMGRNSNFLGLTLEQREELGGVEYRALRTLALVLIFYFFMFHILCVVCLLPYILHNQRYGNILTEDDIGKTWWAFWTANMTFMDVGFTLTPDSMNSFATSEWVLMSMWFFIIIGNTGFPVMLRFVIWAASKITPRGSGLWEEFRFLLDHPRRCFTLLFPSNANWWLFWILVILNIIDLVFFIVLDLGAEPITAFPLKNRVVIGLFQAASTRTAGFSAVSMSELHPAMPVLYLIMMYISVFPIAISIRRTNVYEEKSLGVYHDRGEEDEDEASALGYVGTHLRRQLSFDLWYVFLGFFLLAITEGGKIVRGRFDLFAVLFEIVSAYGTVGLSMGVAGVNASLCSQFSVPGKLIIVAMQIRGRHRGLPYGLDRAVILPSEARLKKEQEESEAALARTNTAVSTAVSTGLQRQPTAGRSRSRSRERPPNGNIISKLLHPGPVVQHELHARPRGRSVEAYQRSRSVDVTNTHAILSEPSDAHLEPPIEEDDELRQLSSAEFPHKPRRIESSAF</sequence>
<dbReference type="Proteomes" id="UP000266272">
    <property type="component" value="Unassembled WGS sequence"/>
</dbReference>
<dbReference type="NCBIfam" id="TIGR00934">
    <property type="entry name" value="2a38euk"/>
    <property type="match status" value="1"/>
</dbReference>
<dbReference type="EMBL" id="PXOA01000128">
    <property type="protein sequence ID" value="RFU80010.1"/>
    <property type="molecule type" value="Genomic_DNA"/>
</dbReference>
<evidence type="ECO:0000256" key="9">
    <source>
        <dbReference type="ARBA" id="ARBA00023136"/>
    </source>
</evidence>
<proteinExistence type="inferred from homology"/>
<keyword evidence="13" id="KW-1185">Reference proteome</keyword>
<accession>A0A395NV81</accession>
<keyword evidence="3 10" id="KW-0813">Transport</keyword>
<comment type="similarity">
    <text evidence="2 10">Belongs to the TrkH potassium transport family.</text>
</comment>
<feature type="compositionally biased region" description="Polar residues" evidence="11">
    <location>
        <begin position="831"/>
        <end position="850"/>
    </location>
</feature>
<dbReference type="InterPro" id="IPR004773">
    <property type="entry name" value="K/Na_transp_Trk1/HKT1"/>
</dbReference>
<dbReference type="GO" id="GO:1990573">
    <property type="term" value="P:potassium ion import across plasma membrane"/>
    <property type="evidence" value="ECO:0007669"/>
    <property type="project" value="TreeGrafter"/>
</dbReference>
<gene>
    <name evidence="12" type="ORF">TARUN_2232</name>
</gene>
<feature type="region of interest" description="Disordered" evidence="11">
    <location>
        <begin position="385"/>
        <end position="411"/>
    </location>
</feature>
<dbReference type="Pfam" id="PF02386">
    <property type="entry name" value="TrkH"/>
    <property type="match status" value="1"/>
</dbReference>
<evidence type="ECO:0000256" key="11">
    <source>
        <dbReference type="SAM" id="MobiDB-lite"/>
    </source>
</evidence>
<evidence type="ECO:0000256" key="1">
    <source>
        <dbReference type="ARBA" id="ARBA00004141"/>
    </source>
</evidence>
<feature type="transmembrane region" description="Helical" evidence="10">
    <location>
        <begin position="539"/>
        <end position="566"/>
    </location>
</feature>
<evidence type="ECO:0000256" key="8">
    <source>
        <dbReference type="ARBA" id="ARBA00023065"/>
    </source>
</evidence>
<dbReference type="InterPro" id="IPR015958">
    <property type="entry name" value="Trk1_fungi"/>
</dbReference>
<dbReference type="GO" id="GO:0030007">
    <property type="term" value="P:intracellular potassium ion homeostasis"/>
    <property type="evidence" value="ECO:0007669"/>
    <property type="project" value="UniProtKB-UniRule"/>
</dbReference>
<dbReference type="PIRSF" id="PIRSF002450">
    <property type="entry name" value="K+_transpter_TRK"/>
    <property type="match status" value="1"/>
</dbReference>
<evidence type="ECO:0000256" key="4">
    <source>
        <dbReference type="ARBA" id="ARBA00022538"/>
    </source>
</evidence>
<evidence type="ECO:0000256" key="2">
    <source>
        <dbReference type="ARBA" id="ARBA00009137"/>
    </source>
</evidence>
<feature type="region of interest" description="Disordered" evidence="11">
    <location>
        <begin position="822"/>
        <end position="870"/>
    </location>
</feature>
<feature type="transmembrane region" description="Helical" evidence="10">
    <location>
        <begin position="726"/>
        <end position="745"/>
    </location>
</feature>
<comment type="caution">
    <text evidence="12">The sequence shown here is derived from an EMBL/GenBank/DDBJ whole genome shotgun (WGS) entry which is preliminary data.</text>
</comment>
<evidence type="ECO:0000313" key="13">
    <source>
        <dbReference type="Proteomes" id="UP000266272"/>
    </source>
</evidence>
<dbReference type="OrthoDB" id="9999863at2759"/>
<feature type="compositionally biased region" description="Basic and acidic residues" evidence="11">
    <location>
        <begin position="178"/>
        <end position="192"/>
    </location>
</feature>
<dbReference type="InterPro" id="IPR003445">
    <property type="entry name" value="Cat_transpt"/>
</dbReference>
<feature type="transmembrane region" description="Helical" evidence="10">
    <location>
        <begin position="602"/>
        <end position="625"/>
    </location>
</feature>
<keyword evidence="6 10" id="KW-0630">Potassium</keyword>
<evidence type="ECO:0000256" key="5">
    <source>
        <dbReference type="ARBA" id="ARBA00022692"/>
    </source>
</evidence>
<feature type="transmembrane region" description="Helical" evidence="10">
    <location>
        <begin position="467"/>
        <end position="490"/>
    </location>
</feature>
<protein>
    <recommendedName>
        <fullName evidence="10">Potassium transport protein</fullName>
    </recommendedName>
</protein>
<dbReference type="GO" id="GO:0005886">
    <property type="term" value="C:plasma membrane"/>
    <property type="evidence" value="ECO:0007669"/>
    <property type="project" value="InterPro"/>
</dbReference>
<comment type="subcellular location">
    <subcellularLocation>
        <location evidence="1">Membrane</location>
        <topology evidence="1">Multi-pass membrane protein</topology>
    </subcellularLocation>
</comment>
<dbReference type="AlphaFoldDB" id="A0A395NV81"/>
<reference evidence="12 13" key="1">
    <citation type="journal article" date="2018" name="PLoS Pathog.">
        <title>Evolution of structural diversity of trichothecenes, a family of toxins produced by plant pathogenic and entomopathogenic fungi.</title>
        <authorList>
            <person name="Proctor R.H."/>
            <person name="McCormick S.P."/>
            <person name="Kim H.S."/>
            <person name="Cardoza R.E."/>
            <person name="Stanley A.M."/>
            <person name="Lindo L."/>
            <person name="Kelly A."/>
            <person name="Brown D.W."/>
            <person name="Lee T."/>
            <person name="Vaughan M.M."/>
            <person name="Alexander N.J."/>
            <person name="Busman M."/>
            <person name="Gutierrez S."/>
        </authorList>
    </citation>
    <scope>NUCLEOTIDE SEQUENCE [LARGE SCALE GENOMIC DNA]</scope>
    <source>
        <strain evidence="12 13">IBT 40837</strain>
    </source>
</reference>
<keyword evidence="5 10" id="KW-0812">Transmembrane</keyword>
<feature type="region of interest" description="Disordered" evidence="11">
    <location>
        <begin position="287"/>
        <end position="327"/>
    </location>
</feature>
<dbReference type="InterPro" id="IPR051143">
    <property type="entry name" value="TrkH_K-transport"/>
</dbReference>
<keyword evidence="9 10" id="KW-0472">Membrane</keyword>
<dbReference type="GO" id="GO:0140107">
    <property type="term" value="F:high-affinity potassium ion transmembrane transporter activity"/>
    <property type="evidence" value="ECO:0007669"/>
    <property type="project" value="TreeGrafter"/>
</dbReference>
<feature type="compositionally biased region" description="Basic and acidic residues" evidence="11">
    <location>
        <begin position="387"/>
        <end position="398"/>
    </location>
</feature>
<evidence type="ECO:0000256" key="10">
    <source>
        <dbReference type="PIRNR" id="PIRNR002450"/>
    </source>
</evidence>
<feature type="compositionally biased region" description="Basic residues" evidence="11">
    <location>
        <begin position="399"/>
        <end position="410"/>
    </location>
</feature>
<keyword evidence="7 10" id="KW-1133">Transmembrane helix</keyword>
<feature type="compositionally biased region" description="Basic and acidic residues" evidence="11">
    <location>
        <begin position="287"/>
        <end position="314"/>
    </location>
</feature>
<evidence type="ECO:0000313" key="12">
    <source>
        <dbReference type="EMBL" id="RFU80010.1"/>
    </source>
</evidence>
<evidence type="ECO:0000256" key="3">
    <source>
        <dbReference type="ARBA" id="ARBA00022448"/>
    </source>
</evidence>
<feature type="transmembrane region" description="Helical" evidence="10">
    <location>
        <begin position="663"/>
        <end position="683"/>
    </location>
</feature>
<evidence type="ECO:0000256" key="6">
    <source>
        <dbReference type="ARBA" id="ARBA00022958"/>
    </source>
</evidence>
<feature type="region of interest" description="Disordered" evidence="11">
    <location>
        <begin position="129"/>
        <end position="244"/>
    </location>
</feature>
<dbReference type="PANTHER" id="PTHR31064:SF30">
    <property type="entry name" value="HIGH-AFFINITY POTASSIUM TRANSPORT PROTEIN-RELATED"/>
    <property type="match status" value="1"/>
</dbReference>
<dbReference type="STRING" id="490622.A0A395NV81"/>
<feature type="compositionally biased region" description="Basic residues" evidence="11">
    <location>
        <begin position="129"/>
        <end position="138"/>
    </location>
</feature>
<keyword evidence="8 10" id="KW-0406">Ion transport</keyword>